<gene>
    <name evidence="1" type="ORF">EVOR1521_LOCUS7313</name>
</gene>
<dbReference type="EMBL" id="CAUJNA010000580">
    <property type="protein sequence ID" value="CAJ1378925.1"/>
    <property type="molecule type" value="Genomic_DNA"/>
</dbReference>
<comment type="caution">
    <text evidence="1">The sequence shown here is derived from an EMBL/GenBank/DDBJ whole genome shotgun (WGS) entry which is preliminary data.</text>
</comment>
<protein>
    <submittedName>
        <fullName evidence="1">Uncharacterized protein</fullName>
    </submittedName>
</protein>
<sequence length="450" mass="47756">MAQCEEAPAGKDPCDVEKAKQSCPGTLIQKFKPHMYTDNRCPMDAKSLIAGNTGCKAALEIFNSTLEDPCHDDPDGSKHKCYADCTACFNERGAGSKWCQPPASGGFGCDTGYDCKYLLDDQSCSFFCGCSVKPTPGKCPHAPDDAWRMCRDPAKGGGPQCVWCQDKHTCVASEGKVFPKGFDPSCGDPTTPPLESPEPNTQKTNLCVYKCADDVAEYVCLDDGCPDTYGDCSRAFWYNVAADGCGELGSHTYDSGGEKVGDQTDAHVSINGNAMHQVALALLKSRRLATLKGEVLEDVSADDIANGIKDLEDKGLSMAEKGLCSWMTGGAGSRLCGFVVNSPVVQWVNDKLLNLPFASQVTHQLATKAAGALGPVAEVVVGALTAVAKVVSTAGDIINACKNAAVNVAHTVLHWFGWMDRSVFATITGERGRLSLPPTELKETAEGVLV</sequence>
<reference evidence="1" key="1">
    <citation type="submission" date="2023-08" db="EMBL/GenBank/DDBJ databases">
        <authorList>
            <person name="Chen Y."/>
            <person name="Shah S."/>
            <person name="Dougan E. K."/>
            <person name="Thang M."/>
            <person name="Chan C."/>
        </authorList>
    </citation>
    <scope>NUCLEOTIDE SEQUENCE</scope>
</reference>
<organism evidence="1 2">
    <name type="scientific">Effrenium voratum</name>
    <dbReference type="NCBI Taxonomy" id="2562239"/>
    <lineage>
        <taxon>Eukaryota</taxon>
        <taxon>Sar</taxon>
        <taxon>Alveolata</taxon>
        <taxon>Dinophyceae</taxon>
        <taxon>Suessiales</taxon>
        <taxon>Symbiodiniaceae</taxon>
        <taxon>Effrenium</taxon>
    </lineage>
</organism>
<name>A0AA36I230_9DINO</name>
<evidence type="ECO:0000313" key="1">
    <source>
        <dbReference type="EMBL" id="CAJ1378925.1"/>
    </source>
</evidence>
<dbReference type="Proteomes" id="UP001178507">
    <property type="component" value="Unassembled WGS sequence"/>
</dbReference>
<accession>A0AA36I230</accession>
<dbReference type="AlphaFoldDB" id="A0AA36I230"/>
<proteinExistence type="predicted"/>
<evidence type="ECO:0000313" key="2">
    <source>
        <dbReference type="Proteomes" id="UP001178507"/>
    </source>
</evidence>
<keyword evidence="2" id="KW-1185">Reference proteome</keyword>